<dbReference type="InterPro" id="IPR021109">
    <property type="entry name" value="Peptidase_aspartic_dom_sf"/>
</dbReference>
<name>A0A0B2QTP3_GLYSO</name>
<sequence>DISVEDFEGIINNITTNNYLTFVEEEIPIEGRGHNRALHVFVKCMDHIMAKVLMDNGSSLNIMPKSMLRKVPFNASHLRPSSMIVWAFAGSHQNVIGEIDLPIQIGPHACQVTFKVMDINPAYSFLLGWPWIHSVGVVPLTLH</sequence>
<dbReference type="EMBL" id="KN654761">
    <property type="protein sequence ID" value="KHN25016.1"/>
    <property type="molecule type" value="Genomic_DNA"/>
</dbReference>
<dbReference type="Gene3D" id="2.40.70.10">
    <property type="entry name" value="Acid Proteases"/>
    <property type="match status" value="1"/>
</dbReference>
<dbReference type="AlphaFoldDB" id="A0A0B2QTP3"/>
<reference evidence="1" key="1">
    <citation type="submission" date="2014-07" db="EMBL/GenBank/DDBJ databases">
        <title>Identification of a novel salt tolerance gene in wild soybean by whole-genome sequencing.</title>
        <authorList>
            <person name="Lam H.-M."/>
            <person name="Qi X."/>
            <person name="Li M.-W."/>
            <person name="Liu X."/>
            <person name="Xie M."/>
            <person name="Ni M."/>
            <person name="Xu X."/>
        </authorList>
    </citation>
    <scope>NUCLEOTIDE SEQUENCE [LARGE SCALE GENOMIC DNA]</scope>
    <source>
        <tissue evidence="1">Root</tissue>
    </source>
</reference>
<accession>A0A0B2QTP3</accession>
<protein>
    <recommendedName>
        <fullName evidence="2">Aspartic peptidase DDI1-type domain-containing protein</fullName>
    </recommendedName>
</protein>
<feature type="non-terminal residue" evidence="1">
    <location>
        <position position="143"/>
    </location>
</feature>
<evidence type="ECO:0008006" key="2">
    <source>
        <dbReference type="Google" id="ProtNLM"/>
    </source>
</evidence>
<evidence type="ECO:0000313" key="1">
    <source>
        <dbReference type="EMBL" id="KHN25016.1"/>
    </source>
</evidence>
<dbReference type="PANTHER" id="PTHR33240">
    <property type="entry name" value="OS08G0508500 PROTEIN"/>
    <property type="match status" value="1"/>
</dbReference>
<feature type="non-terminal residue" evidence="1">
    <location>
        <position position="1"/>
    </location>
</feature>
<dbReference type="Proteomes" id="UP000053555">
    <property type="component" value="Unassembled WGS sequence"/>
</dbReference>
<dbReference type="CDD" id="cd00303">
    <property type="entry name" value="retropepsin_like"/>
    <property type="match status" value="1"/>
</dbReference>
<proteinExistence type="predicted"/>
<dbReference type="SUPFAM" id="SSF50630">
    <property type="entry name" value="Acid proteases"/>
    <property type="match status" value="1"/>
</dbReference>
<organism evidence="1">
    <name type="scientific">Glycine soja</name>
    <name type="common">Wild soybean</name>
    <dbReference type="NCBI Taxonomy" id="3848"/>
    <lineage>
        <taxon>Eukaryota</taxon>
        <taxon>Viridiplantae</taxon>
        <taxon>Streptophyta</taxon>
        <taxon>Embryophyta</taxon>
        <taxon>Tracheophyta</taxon>
        <taxon>Spermatophyta</taxon>
        <taxon>Magnoliopsida</taxon>
        <taxon>eudicotyledons</taxon>
        <taxon>Gunneridae</taxon>
        <taxon>Pentapetalae</taxon>
        <taxon>rosids</taxon>
        <taxon>fabids</taxon>
        <taxon>Fabales</taxon>
        <taxon>Fabaceae</taxon>
        <taxon>Papilionoideae</taxon>
        <taxon>50 kb inversion clade</taxon>
        <taxon>NPAAA clade</taxon>
        <taxon>indigoferoid/millettioid clade</taxon>
        <taxon>Phaseoleae</taxon>
        <taxon>Glycine</taxon>
        <taxon>Glycine subgen. Soja</taxon>
    </lineage>
</organism>
<gene>
    <name evidence="1" type="ORF">glysoja_047728</name>
</gene>
<dbReference type="PANTHER" id="PTHR33240:SF15">
    <property type="entry name" value="GAG-PRO-LIKE PROTEIN"/>
    <property type="match status" value="1"/>
</dbReference>